<dbReference type="GO" id="GO:0005886">
    <property type="term" value="C:plasma membrane"/>
    <property type="evidence" value="ECO:0007669"/>
    <property type="project" value="UniProtKB-SubCell"/>
</dbReference>
<dbReference type="InterPro" id="IPR039421">
    <property type="entry name" value="Type_1_exporter"/>
</dbReference>
<reference evidence="12 13" key="1">
    <citation type="submission" date="2016-02" db="EMBL/GenBank/DDBJ databases">
        <authorList>
            <person name="Wen L."/>
            <person name="He K."/>
            <person name="Yang H."/>
        </authorList>
    </citation>
    <scope>NUCLEOTIDE SEQUENCE [LARGE SCALE GENOMIC DNA]</scope>
    <source>
        <strain evidence="12 13">CZ1127</strain>
    </source>
</reference>
<keyword evidence="2" id="KW-0813">Transport</keyword>
<organism evidence="12 13">
    <name type="scientific">Wenyingzhuangia fucanilytica</name>
    <dbReference type="NCBI Taxonomy" id="1790137"/>
    <lineage>
        <taxon>Bacteria</taxon>
        <taxon>Pseudomonadati</taxon>
        <taxon>Bacteroidota</taxon>
        <taxon>Flavobacteriia</taxon>
        <taxon>Flavobacteriales</taxon>
        <taxon>Flavobacteriaceae</taxon>
        <taxon>Wenyingzhuangia</taxon>
    </lineage>
</organism>
<comment type="subcellular location">
    <subcellularLocation>
        <location evidence="1">Cell membrane</location>
        <topology evidence="1">Multi-pass membrane protein</topology>
    </subcellularLocation>
</comment>
<dbReference type="InterPro" id="IPR027417">
    <property type="entry name" value="P-loop_NTPase"/>
</dbReference>
<evidence type="ECO:0000256" key="4">
    <source>
        <dbReference type="ARBA" id="ARBA00022692"/>
    </source>
</evidence>
<keyword evidence="5" id="KW-0547">Nucleotide-binding</keyword>
<dbReference type="GO" id="GO:0016887">
    <property type="term" value="F:ATP hydrolysis activity"/>
    <property type="evidence" value="ECO:0007669"/>
    <property type="project" value="InterPro"/>
</dbReference>
<evidence type="ECO:0000256" key="7">
    <source>
        <dbReference type="ARBA" id="ARBA00022989"/>
    </source>
</evidence>
<dbReference type="AlphaFoldDB" id="A0A1B1Y412"/>
<evidence type="ECO:0000256" key="3">
    <source>
        <dbReference type="ARBA" id="ARBA00022475"/>
    </source>
</evidence>
<dbReference type="KEGG" id="wfu:AXE80_03985"/>
<dbReference type="PANTHER" id="PTHR43394:SF1">
    <property type="entry name" value="ATP-BINDING CASSETTE SUB-FAMILY B MEMBER 10, MITOCHONDRIAL"/>
    <property type="match status" value="1"/>
</dbReference>
<sequence>MKELQYINQFFYKYRFRLLLGILISIASRYLAVKVPEIVKNSVNAASDYNQGKLTDLAVVKTELLHNILLIIGLAILSGFFTFLMRQTIIVTSRLVEFDLKNQVYQQYQRLSLNFYKKNRTGDLMNRISEDVGKVRMYVGPAIMYTINMLVMFSVAIYKMIQIDVKLTLFTLIPFPLLSISIFILSRSINKRSTIVQQQLSKLTTFTQEVFSGMNVIKSYAIEGITRNDFIDIAEENKQKNINLFKVQAFFFPLMILLIGTANIIVLYVGGMEYIKGNISMGVIAEFIMYTNMLTWPVAIVGWVTSTIQEAEASQKRINEFLKQTPDVTNNNEEFSPINGAIKFKNVSLTYDDTHITALKNVSFDVNPGETIAIIGKTGSGKSSILNLVSRLYDATTGKVEIDEQPIQNQNIYNLRNHIGFVPQDPFLFSDTIINNIRFGKEDATEEEIIEAAKKAVVHDNIIAFNKQYNTILGERGVTLSGGQKQRVSIARAIIKNPKIYIFDDCLSAVDTETEEQILKNLKAISKNNTTLIVSHRISAAQNADKVIVLDNGEIVQQGTHSQLLSQKGIYLEMYQQQLEEKEIE</sequence>
<evidence type="ECO:0000256" key="8">
    <source>
        <dbReference type="ARBA" id="ARBA00023136"/>
    </source>
</evidence>
<dbReference type="SUPFAM" id="SSF52540">
    <property type="entry name" value="P-loop containing nucleoside triphosphate hydrolases"/>
    <property type="match status" value="1"/>
</dbReference>
<evidence type="ECO:0000313" key="13">
    <source>
        <dbReference type="Proteomes" id="UP000092967"/>
    </source>
</evidence>
<feature type="transmembrane region" description="Helical" evidence="9">
    <location>
        <begin position="289"/>
        <end position="308"/>
    </location>
</feature>
<dbReference type="SMART" id="SM00382">
    <property type="entry name" value="AAA"/>
    <property type="match status" value="1"/>
</dbReference>
<dbReference type="Gene3D" id="1.20.1560.10">
    <property type="entry name" value="ABC transporter type 1, transmembrane domain"/>
    <property type="match status" value="1"/>
</dbReference>
<dbReference type="FunFam" id="3.40.50.300:FF:000221">
    <property type="entry name" value="Multidrug ABC transporter ATP-binding protein"/>
    <property type="match status" value="1"/>
</dbReference>
<dbReference type="PANTHER" id="PTHR43394">
    <property type="entry name" value="ATP-DEPENDENT PERMEASE MDL1, MITOCHONDRIAL"/>
    <property type="match status" value="1"/>
</dbReference>
<feature type="transmembrane region" description="Helical" evidence="9">
    <location>
        <begin position="142"/>
        <end position="161"/>
    </location>
</feature>
<dbReference type="PROSITE" id="PS00211">
    <property type="entry name" value="ABC_TRANSPORTER_1"/>
    <property type="match status" value="1"/>
</dbReference>
<feature type="domain" description="ABC transmembrane type-1" evidence="11">
    <location>
        <begin position="19"/>
        <end position="310"/>
    </location>
</feature>
<dbReference type="GO" id="GO:0015421">
    <property type="term" value="F:ABC-type oligopeptide transporter activity"/>
    <property type="evidence" value="ECO:0007669"/>
    <property type="project" value="TreeGrafter"/>
</dbReference>
<feature type="transmembrane region" description="Helical" evidence="9">
    <location>
        <begin position="12"/>
        <end position="32"/>
    </location>
</feature>
<keyword evidence="3" id="KW-1003">Cell membrane</keyword>
<dbReference type="InterPro" id="IPR003593">
    <property type="entry name" value="AAA+_ATPase"/>
</dbReference>
<dbReference type="OrthoDB" id="9780296at2"/>
<protein>
    <submittedName>
        <fullName evidence="12">ABC transporter</fullName>
    </submittedName>
</protein>
<dbReference type="GO" id="GO:0005524">
    <property type="term" value="F:ATP binding"/>
    <property type="evidence" value="ECO:0007669"/>
    <property type="project" value="UniProtKB-KW"/>
</dbReference>
<evidence type="ECO:0000259" key="11">
    <source>
        <dbReference type="PROSITE" id="PS50929"/>
    </source>
</evidence>
<proteinExistence type="predicted"/>
<evidence type="ECO:0000256" key="1">
    <source>
        <dbReference type="ARBA" id="ARBA00004651"/>
    </source>
</evidence>
<gene>
    <name evidence="12" type="ORF">AXE80_03985</name>
</gene>
<dbReference type="EMBL" id="CP014224">
    <property type="protein sequence ID" value="ANW95488.1"/>
    <property type="molecule type" value="Genomic_DNA"/>
</dbReference>
<dbReference type="PROSITE" id="PS50893">
    <property type="entry name" value="ABC_TRANSPORTER_2"/>
    <property type="match status" value="1"/>
</dbReference>
<dbReference type="Pfam" id="PF00664">
    <property type="entry name" value="ABC_membrane"/>
    <property type="match status" value="1"/>
</dbReference>
<feature type="domain" description="ABC transporter" evidence="10">
    <location>
        <begin position="342"/>
        <end position="577"/>
    </location>
</feature>
<dbReference type="SUPFAM" id="SSF90123">
    <property type="entry name" value="ABC transporter transmembrane region"/>
    <property type="match status" value="1"/>
</dbReference>
<dbReference type="Proteomes" id="UP000092967">
    <property type="component" value="Chromosome"/>
</dbReference>
<name>A0A1B1Y412_9FLAO</name>
<evidence type="ECO:0000313" key="12">
    <source>
        <dbReference type="EMBL" id="ANW95488.1"/>
    </source>
</evidence>
<dbReference type="RefSeq" id="WP_068824668.1">
    <property type="nucleotide sequence ID" value="NZ_CP014224.1"/>
</dbReference>
<dbReference type="STRING" id="1790137.AXE80_03985"/>
<keyword evidence="13" id="KW-1185">Reference proteome</keyword>
<dbReference type="InterPro" id="IPR017871">
    <property type="entry name" value="ABC_transporter-like_CS"/>
</dbReference>
<keyword evidence="7 9" id="KW-1133">Transmembrane helix</keyword>
<evidence type="ECO:0000256" key="5">
    <source>
        <dbReference type="ARBA" id="ARBA00022741"/>
    </source>
</evidence>
<keyword evidence="4 9" id="KW-0812">Transmembrane</keyword>
<dbReference type="InterPro" id="IPR003439">
    <property type="entry name" value="ABC_transporter-like_ATP-bd"/>
</dbReference>
<evidence type="ECO:0000259" key="10">
    <source>
        <dbReference type="PROSITE" id="PS50893"/>
    </source>
</evidence>
<evidence type="ECO:0000256" key="9">
    <source>
        <dbReference type="SAM" id="Phobius"/>
    </source>
</evidence>
<keyword evidence="6" id="KW-0067">ATP-binding</keyword>
<dbReference type="Gene3D" id="3.40.50.300">
    <property type="entry name" value="P-loop containing nucleotide triphosphate hydrolases"/>
    <property type="match status" value="1"/>
</dbReference>
<dbReference type="InterPro" id="IPR036640">
    <property type="entry name" value="ABC1_TM_sf"/>
</dbReference>
<feature type="transmembrane region" description="Helical" evidence="9">
    <location>
        <begin position="167"/>
        <end position="185"/>
    </location>
</feature>
<feature type="transmembrane region" description="Helical" evidence="9">
    <location>
        <begin position="249"/>
        <end position="269"/>
    </location>
</feature>
<keyword evidence="8 9" id="KW-0472">Membrane</keyword>
<evidence type="ECO:0000256" key="6">
    <source>
        <dbReference type="ARBA" id="ARBA00022840"/>
    </source>
</evidence>
<dbReference type="Pfam" id="PF00005">
    <property type="entry name" value="ABC_tran"/>
    <property type="match status" value="1"/>
</dbReference>
<dbReference type="CDD" id="cd18541">
    <property type="entry name" value="ABC_6TM_TmrB_like"/>
    <property type="match status" value="1"/>
</dbReference>
<accession>A0A1B1Y412</accession>
<evidence type="ECO:0000256" key="2">
    <source>
        <dbReference type="ARBA" id="ARBA00022448"/>
    </source>
</evidence>
<dbReference type="InterPro" id="IPR011527">
    <property type="entry name" value="ABC1_TM_dom"/>
</dbReference>
<feature type="transmembrane region" description="Helical" evidence="9">
    <location>
        <begin position="64"/>
        <end position="85"/>
    </location>
</feature>
<dbReference type="PROSITE" id="PS50929">
    <property type="entry name" value="ABC_TM1F"/>
    <property type="match status" value="1"/>
</dbReference>